<dbReference type="Pfam" id="PF12172">
    <property type="entry name" value="zf-ChsH2"/>
    <property type="match status" value="1"/>
</dbReference>
<dbReference type="InterPro" id="IPR022002">
    <property type="entry name" value="ChsH2_Znr"/>
</dbReference>
<dbReference type="Proteomes" id="UP000604475">
    <property type="component" value="Unassembled WGS sequence"/>
</dbReference>
<evidence type="ECO:0000313" key="4">
    <source>
        <dbReference type="Proteomes" id="UP000604475"/>
    </source>
</evidence>
<dbReference type="InterPro" id="IPR052513">
    <property type="entry name" value="Thioester_dehydratase-like"/>
</dbReference>
<evidence type="ECO:0000259" key="1">
    <source>
        <dbReference type="Pfam" id="PF01796"/>
    </source>
</evidence>
<protein>
    <submittedName>
        <fullName evidence="3">Zn-ribbon domain-containing OB-fold protein</fullName>
    </submittedName>
</protein>
<dbReference type="AlphaFoldDB" id="A0A937REK3"/>
<comment type="caution">
    <text evidence="3">The sequence shown here is derived from an EMBL/GenBank/DDBJ whole genome shotgun (WGS) entry which is preliminary data.</text>
</comment>
<dbReference type="SUPFAM" id="SSF50249">
    <property type="entry name" value="Nucleic acid-binding proteins"/>
    <property type="match status" value="1"/>
</dbReference>
<gene>
    <name evidence="3" type="ORF">I7412_09625</name>
</gene>
<sequence>MRNVRPATVITDDSAVFWDAATKLELVAQRCGGCGVLRHPPRPMCPHCQSLDYEAVQLSGRGTLYSYALLHHPRHPAFDYPVVAALVDLDEGVRVVSNLVDVEPGEIRIGMPLEVTFEPTAGDGSVPVFRPARDAA</sequence>
<dbReference type="InterPro" id="IPR012340">
    <property type="entry name" value="NA-bd_OB-fold"/>
</dbReference>
<dbReference type="Gene3D" id="6.10.30.10">
    <property type="match status" value="1"/>
</dbReference>
<dbReference type="RefSeq" id="WP_203002282.1">
    <property type="nucleotide sequence ID" value="NZ_JADWYU010000099.1"/>
</dbReference>
<proteinExistence type="predicted"/>
<dbReference type="PANTHER" id="PTHR34075">
    <property type="entry name" value="BLR3430 PROTEIN"/>
    <property type="match status" value="1"/>
</dbReference>
<feature type="domain" description="ChsH2 rubredoxin-like zinc ribbon" evidence="2">
    <location>
        <begin position="18"/>
        <end position="54"/>
    </location>
</feature>
<organism evidence="3 4">
    <name type="scientific">Frankia nepalensis</name>
    <dbReference type="NCBI Taxonomy" id="1836974"/>
    <lineage>
        <taxon>Bacteria</taxon>
        <taxon>Bacillati</taxon>
        <taxon>Actinomycetota</taxon>
        <taxon>Actinomycetes</taxon>
        <taxon>Frankiales</taxon>
        <taxon>Frankiaceae</taxon>
        <taxon>Frankia</taxon>
    </lineage>
</organism>
<evidence type="ECO:0000313" key="3">
    <source>
        <dbReference type="EMBL" id="MBL7627424.1"/>
    </source>
</evidence>
<reference evidence="3" key="1">
    <citation type="submission" date="2020-12" db="EMBL/GenBank/DDBJ databases">
        <title>Genomic characterization of non-nitrogen-fixing Frankia strains.</title>
        <authorList>
            <person name="Carlos-Shanley C."/>
            <person name="Guerra T."/>
            <person name="Hahn D."/>
        </authorList>
    </citation>
    <scope>NUCLEOTIDE SEQUENCE</scope>
    <source>
        <strain evidence="3">CN6</strain>
    </source>
</reference>
<keyword evidence="4" id="KW-1185">Reference proteome</keyword>
<accession>A0A937REK3</accession>
<dbReference type="EMBL" id="JAEACQ010000160">
    <property type="protein sequence ID" value="MBL7627424.1"/>
    <property type="molecule type" value="Genomic_DNA"/>
</dbReference>
<evidence type="ECO:0000259" key="2">
    <source>
        <dbReference type="Pfam" id="PF12172"/>
    </source>
</evidence>
<dbReference type="InterPro" id="IPR002878">
    <property type="entry name" value="ChsH2_C"/>
</dbReference>
<dbReference type="PANTHER" id="PTHR34075:SF5">
    <property type="entry name" value="BLR3430 PROTEIN"/>
    <property type="match status" value="1"/>
</dbReference>
<name>A0A937REK3_9ACTN</name>
<dbReference type="Pfam" id="PF01796">
    <property type="entry name" value="OB_ChsH2_C"/>
    <property type="match status" value="1"/>
</dbReference>
<feature type="domain" description="ChsH2 C-terminal OB-fold" evidence="1">
    <location>
        <begin position="56"/>
        <end position="118"/>
    </location>
</feature>